<dbReference type="PANTHER" id="PTHR35046:SF18">
    <property type="entry name" value="RNA-DIRECTED DNA POLYMERASE"/>
    <property type="match status" value="1"/>
</dbReference>
<reference evidence="2" key="1">
    <citation type="journal article" date="2023" name="Nat. Commun.">
        <title>Diploid and tetraploid genomes of Acorus and the evolution of monocots.</title>
        <authorList>
            <person name="Ma L."/>
            <person name="Liu K.W."/>
            <person name="Li Z."/>
            <person name="Hsiao Y.Y."/>
            <person name="Qi Y."/>
            <person name="Fu T."/>
            <person name="Tang G.D."/>
            <person name="Zhang D."/>
            <person name="Sun W.H."/>
            <person name="Liu D.K."/>
            <person name="Li Y."/>
            <person name="Chen G.Z."/>
            <person name="Liu X.D."/>
            <person name="Liao X.Y."/>
            <person name="Jiang Y.T."/>
            <person name="Yu X."/>
            <person name="Hao Y."/>
            <person name="Huang J."/>
            <person name="Zhao X.W."/>
            <person name="Ke S."/>
            <person name="Chen Y.Y."/>
            <person name="Wu W.L."/>
            <person name="Hsu J.L."/>
            <person name="Lin Y.F."/>
            <person name="Huang M.D."/>
            <person name="Li C.Y."/>
            <person name="Huang L."/>
            <person name="Wang Z.W."/>
            <person name="Zhao X."/>
            <person name="Zhong W.Y."/>
            <person name="Peng D.H."/>
            <person name="Ahmad S."/>
            <person name="Lan S."/>
            <person name="Zhang J.S."/>
            <person name="Tsai W.C."/>
            <person name="Van de Peer Y."/>
            <person name="Liu Z.J."/>
        </authorList>
    </citation>
    <scope>NUCLEOTIDE SEQUENCE</scope>
    <source>
        <strain evidence="2">SCP</strain>
    </source>
</reference>
<sequence length="92" mass="11378">MKYNDYRLKADLPYFNGNMQIEDFLDWISEVERFFEMMEVPEEKMVKLVAFRLKSDAAAWWDQLQRTRQQRGRTLVHTWKRMKQLLMDQFLP</sequence>
<accession>A0AAV9A281</accession>
<name>A0AAV9A281_ACOGR</name>
<dbReference type="Pfam" id="PF03732">
    <property type="entry name" value="Retrotrans_gag"/>
    <property type="match status" value="1"/>
</dbReference>
<organism evidence="2 3">
    <name type="scientific">Acorus gramineus</name>
    <name type="common">Dwarf sweet flag</name>
    <dbReference type="NCBI Taxonomy" id="55184"/>
    <lineage>
        <taxon>Eukaryota</taxon>
        <taxon>Viridiplantae</taxon>
        <taxon>Streptophyta</taxon>
        <taxon>Embryophyta</taxon>
        <taxon>Tracheophyta</taxon>
        <taxon>Spermatophyta</taxon>
        <taxon>Magnoliopsida</taxon>
        <taxon>Liliopsida</taxon>
        <taxon>Acoraceae</taxon>
        <taxon>Acorus</taxon>
    </lineage>
</organism>
<comment type="caution">
    <text evidence="2">The sequence shown here is derived from an EMBL/GenBank/DDBJ whole genome shotgun (WGS) entry which is preliminary data.</text>
</comment>
<dbReference type="Proteomes" id="UP001179952">
    <property type="component" value="Unassembled WGS sequence"/>
</dbReference>
<protein>
    <recommendedName>
        <fullName evidence="1">Retrotransposon gag domain-containing protein</fullName>
    </recommendedName>
</protein>
<dbReference type="InterPro" id="IPR005162">
    <property type="entry name" value="Retrotrans_gag_dom"/>
</dbReference>
<dbReference type="EMBL" id="JAUJYN010000028">
    <property type="protein sequence ID" value="KAK1258002.1"/>
    <property type="molecule type" value="Genomic_DNA"/>
</dbReference>
<gene>
    <name evidence="2" type="ORF">QJS04_geneDACA012719</name>
</gene>
<reference evidence="2" key="2">
    <citation type="submission" date="2023-06" db="EMBL/GenBank/DDBJ databases">
        <authorList>
            <person name="Ma L."/>
            <person name="Liu K.-W."/>
            <person name="Li Z."/>
            <person name="Hsiao Y.-Y."/>
            <person name="Qi Y."/>
            <person name="Fu T."/>
            <person name="Tang G."/>
            <person name="Zhang D."/>
            <person name="Sun W.-H."/>
            <person name="Liu D.-K."/>
            <person name="Li Y."/>
            <person name="Chen G.-Z."/>
            <person name="Liu X.-D."/>
            <person name="Liao X.-Y."/>
            <person name="Jiang Y.-T."/>
            <person name="Yu X."/>
            <person name="Hao Y."/>
            <person name="Huang J."/>
            <person name="Zhao X.-W."/>
            <person name="Ke S."/>
            <person name="Chen Y.-Y."/>
            <person name="Wu W.-L."/>
            <person name="Hsu J.-L."/>
            <person name="Lin Y.-F."/>
            <person name="Huang M.-D."/>
            <person name="Li C.-Y."/>
            <person name="Huang L."/>
            <person name="Wang Z.-W."/>
            <person name="Zhao X."/>
            <person name="Zhong W.-Y."/>
            <person name="Peng D.-H."/>
            <person name="Ahmad S."/>
            <person name="Lan S."/>
            <person name="Zhang J.-S."/>
            <person name="Tsai W.-C."/>
            <person name="Van De Peer Y."/>
            <person name="Liu Z.-J."/>
        </authorList>
    </citation>
    <scope>NUCLEOTIDE SEQUENCE</scope>
    <source>
        <strain evidence="2">SCP</strain>
        <tissue evidence="2">Leaves</tissue>
    </source>
</reference>
<feature type="domain" description="Retrotransposon gag" evidence="1">
    <location>
        <begin position="47"/>
        <end position="92"/>
    </location>
</feature>
<evidence type="ECO:0000313" key="2">
    <source>
        <dbReference type="EMBL" id="KAK1258002.1"/>
    </source>
</evidence>
<evidence type="ECO:0000313" key="3">
    <source>
        <dbReference type="Proteomes" id="UP001179952"/>
    </source>
</evidence>
<proteinExistence type="predicted"/>
<evidence type="ECO:0000259" key="1">
    <source>
        <dbReference type="Pfam" id="PF03732"/>
    </source>
</evidence>
<keyword evidence="3" id="KW-1185">Reference proteome</keyword>
<dbReference type="PANTHER" id="PTHR35046">
    <property type="entry name" value="ZINC KNUCKLE (CCHC-TYPE) FAMILY PROTEIN"/>
    <property type="match status" value="1"/>
</dbReference>
<dbReference type="AlphaFoldDB" id="A0AAV9A281"/>